<dbReference type="NCBIfam" id="TIGR00360">
    <property type="entry name" value="ComEC_N-term"/>
    <property type="match status" value="1"/>
</dbReference>
<keyword evidence="5 7" id="KW-0472">Membrane</keyword>
<evidence type="ECO:0000256" key="3">
    <source>
        <dbReference type="ARBA" id="ARBA00022692"/>
    </source>
</evidence>
<gene>
    <name evidence="10" type="ORF">GXW71_29245</name>
</gene>
<keyword evidence="2" id="KW-1003">Cell membrane</keyword>
<feature type="domain" description="DUF4131" evidence="9">
    <location>
        <begin position="59"/>
        <end position="207"/>
    </location>
</feature>
<dbReference type="Pfam" id="PF03772">
    <property type="entry name" value="Competence"/>
    <property type="match status" value="1"/>
</dbReference>
<protein>
    <submittedName>
        <fullName evidence="10">ComEC family competence protein</fullName>
    </submittedName>
</protein>
<dbReference type="PANTHER" id="PTHR30619:SF1">
    <property type="entry name" value="RECOMBINATION PROTEIN 2"/>
    <property type="match status" value="1"/>
</dbReference>
<feature type="region of interest" description="Disordered" evidence="6">
    <location>
        <begin position="691"/>
        <end position="717"/>
    </location>
</feature>
<feature type="transmembrane region" description="Helical" evidence="7">
    <location>
        <begin position="234"/>
        <end position="255"/>
    </location>
</feature>
<evidence type="ECO:0000259" key="9">
    <source>
        <dbReference type="Pfam" id="PF13567"/>
    </source>
</evidence>
<comment type="subcellular location">
    <subcellularLocation>
        <location evidence="1">Cell membrane</location>
        <topology evidence="1">Multi-pass membrane protein</topology>
    </subcellularLocation>
</comment>
<evidence type="ECO:0000256" key="2">
    <source>
        <dbReference type="ARBA" id="ARBA00022475"/>
    </source>
</evidence>
<dbReference type="InterPro" id="IPR052159">
    <property type="entry name" value="Competence_DNA_uptake"/>
</dbReference>
<evidence type="ECO:0000256" key="7">
    <source>
        <dbReference type="SAM" id="Phobius"/>
    </source>
</evidence>
<comment type="caution">
    <text evidence="10">The sequence shown here is derived from an EMBL/GenBank/DDBJ whole genome shotgun (WGS) entry which is preliminary data.</text>
</comment>
<dbReference type="EMBL" id="JAAGBB010000058">
    <property type="protein sequence ID" value="MBR0668474.1"/>
    <property type="molecule type" value="Genomic_DNA"/>
</dbReference>
<evidence type="ECO:0000313" key="11">
    <source>
        <dbReference type="Proteomes" id="UP001196870"/>
    </source>
</evidence>
<feature type="transmembrane region" description="Helical" evidence="7">
    <location>
        <begin position="377"/>
        <end position="394"/>
    </location>
</feature>
<feature type="transmembrane region" description="Helical" evidence="7">
    <location>
        <begin position="415"/>
        <end position="438"/>
    </location>
</feature>
<feature type="transmembrane region" description="Helical" evidence="7">
    <location>
        <begin position="35"/>
        <end position="53"/>
    </location>
</feature>
<feature type="transmembrane region" description="Helical" evidence="7">
    <location>
        <begin position="82"/>
        <end position="104"/>
    </location>
</feature>
<dbReference type="Proteomes" id="UP001196870">
    <property type="component" value="Unassembled WGS sequence"/>
</dbReference>
<evidence type="ECO:0000313" key="10">
    <source>
        <dbReference type="EMBL" id="MBR0668474.1"/>
    </source>
</evidence>
<feature type="domain" description="ComEC/Rec2-related protein" evidence="8">
    <location>
        <begin position="247"/>
        <end position="534"/>
    </location>
</feature>
<feature type="transmembrane region" description="Helical" evidence="7">
    <location>
        <begin position="308"/>
        <end position="324"/>
    </location>
</feature>
<dbReference type="InterPro" id="IPR004477">
    <property type="entry name" value="ComEC_N"/>
</dbReference>
<keyword evidence="11" id="KW-1185">Reference proteome</keyword>
<evidence type="ECO:0000256" key="6">
    <source>
        <dbReference type="SAM" id="MobiDB-lite"/>
    </source>
</evidence>
<keyword evidence="3 7" id="KW-0812">Transmembrane</keyword>
<feature type="transmembrane region" description="Helical" evidence="7">
    <location>
        <begin position="450"/>
        <end position="473"/>
    </location>
</feature>
<sequence length="717" mass="73934">MSLSHIRRSGFAWPAWPVAAVRLLAGTFERQGEALAPWLAVALGAGVLLYFAGSTEPDPAWRWLAPPLILAAPLAARRHALAAWAIGLAAAAALGFAAASWHAGRAPPAIEPPRTAGMVSGVVQAVELLPEGRRITLGGARAGEEGPYPRLVRVRLRADDPARPQPGDRLTVRALLRAPSAPTHPGAWDFRRAAWFSGLGASGFALGPASIMPGSGPAPPFAATRAAIEARVTALIPGPAGAIAAALLTGGQGAIPPPDLAAMRDSGLAHLLSVSGLHIAIVMGVSFGLLRFIIACVPALALRSDGRLWPSLGGLVAGGAYMLLTGLQVPMLRSFAMAALVTLGLMLGRRALSPRVLAVAAAVVLLVQPDAVLGPSFQMSFAAVLALIAGYEALRPLLPAPRGRQGALAGLARRAALVLLGLVLTSLLAGAATMPFGLHHFGRAQLYGMAANAVAVPLTSLLVMPAGMLALALMPLGLDAWPLAVMGWGCEAVLAVARLVAAWPGAALPMRPIPAGGLLVASFGFLLLCLWRGRWRLLGVPVMAAGLAAGVMVRPPDILISADARVIMLRAGEEVFLLRGPGGSAFVRDAFLRAFGVPGAIALPTVGEVPPLTCTAEACRLAPDPGVAALLIRSGATAGRCGEAAVLVSPEPLRPRCHDAVSVDRFSVWREGPHAIWLRPEGAIVLSDRAHRGDRPWVPGPPAPRSRGEALPPAPVE</sequence>
<feature type="transmembrane region" description="Helical" evidence="7">
    <location>
        <begin position="480"/>
        <end position="501"/>
    </location>
</feature>
<feature type="transmembrane region" description="Helical" evidence="7">
    <location>
        <begin position="513"/>
        <end position="531"/>
    </location>
</feature>
<dbReference type="PANTHER" id="PTHR30619">
    <property type="entry name" value="DNA INTERNALIZATION/COMPETENCE PROTEIN COMEC/REC2"/>
    <property type="match status" value="1"/>
</dbReference>
<organism evidence="10 11">
    <name type="scientific">Plastoroseomonas hellenica</name>
    <dbReference type="NCBI Taxonomy" id="2687306"/>
    <lineage>
        <taxon>Bacteria</taxon>
        <taxon>Pseudomonadati</taxon>
        <taxon>Pseudomonadota</taxon>
        <taxon>Alphaproteobacteria</taxon>
        <taxon>Acetobacterales</taxon>
        <taxon>Acetobacteraceae</taxon>
        <taxon>Plastoroseomonas</taxon>
    </lineage>
</organism>
<keyword evidence="4 7" id="KW-1133">Transmembrane helix</keyword>
<evidence type="ECO:0000259" key="8">
    <source>
        <dbReference type="Pfam" id="PF03772"/>
    </source>
</evidence>
<name>A0ABS5F7D7_9PROT</name>
<evidence type="ECO:0000256" key="5">
    <source>
        <dbReference type="ARBA" id="ARBA00023136"/>
    </source>
</evidence>
<evidence type="ECO:0000256" key="1">
    <source>
        <dbReference type="ARBA" id="ARBA00004651"/>
    </source>
</evidence>
<reference evidence="11" key="1">
    <citation type="journal article" date="2021" name="Syst. Appl. Microbiol.">
        <title>Roseomonas hellenica sp. nov., isolated from roots of wild-growing Alkanna tinctoria.</title>
        <authorList>
            <person name="Rat A."/>
            <person name="Naranjo H.D."/>
            <person name="Lebbe L."/>
            <person name="Cnockaert M."/>
            <person name="Krigas N."/>
            <person name="Grigoriadou K."/>
            <person name="Maloupa E."/>
            <person name="Willems A."/>
        </authorList>
    </citation>
    <scope>NUCLEOTIDE SEQUENCE [LARGE SCALE GENOMIC DNA]</scope>
    <source>
        <strain evidence="11">LMG 31523</strain>
    </source>
</reference>
<dbReference type="InterPro" id="IPR025405">
    <property type="entry name" value="DUF4131"/>
</dbReference>
<proteinExistence type="predicted"/>
<dbReference type="Pfam" id="PF13567">
    <property type="entry name" value="DUF4131"/>
    <property type="match status" value="1"/>
</dbReference>
<feature type="transmembrane region" description="Helical" evidence="7">
    <location>
        <begin position="275"/>
        <end position="301"/>
    </location>
</feature>
<accession>A0ABS5F7D7</accession>
<evidence type="ECO:0000256" key="4">
    <source>
        <dbReference type="ARBA" id="ARBA00022989"/>
    </source>
</evidence>